<accession>A0ACC0MQH0</accession>
<keyword evidence="2" id="KW-1185">Reference proteome</keyword>
<dbReference type="Proteomes" id="UP001062846">
    <property type="component" value="Chromosome 8"/>
</dbReference>
<dbReference type="EMBL" id="CM046395">
    <property type="protein sequence ID" value="KAI8542826.1"/>
    <property type="molecule type" value="Genomic_DNA"/>
</dbReference>
<protein>
    <submittedName>
        <fullName evidence="1">Uncharacterized protein</fullName>
    </submittedName>
</protein>
<name>A0ACC0MQH0_RHOML</name>
<evidence type="ECO:0000313" key="2">
    <source>
        <dbReference type="Proteomes" id="UP001062846"/>
    </source>
</evidence>
<sequence length="64" mass="7410">MISMTSLCDEIHIILTNKREGNVHSFLKRVNKIAHPLLRRVDKIALHITHLSHLEATSPIVNWF</sequence>
<proteinExistence type="predicted"/>
<organism evidence="1 2">
    <name type="scientific">Rhododendron molle</name>
    <name type="common">Chinese azalea</name>
    <name type="synonym">Azalea mollis</name>
    <dbReference type="NCBI Taxonomy" id="49168"/>
    <lineage>
        <taxon>Eukaryota</taxon>
        <taxon>Viridiplantae</taxon>
        <taxon>Streptophyta</taxon>
        <taxon>Embryophyta</taxon>
        <taxon>Tracheophyta</taxon>
        <taxon>Spermatophyta</taxon>
        <taxon>Magnoliopsida</taxon>
        <taxon>eudicotyledons</taxon>
        <taxon>Gunneridae</taxon>
        <taxon>Pentapetalae</taxon>
        <taxon>asterids</taxon>
        <taxon>Ericales</taxon>
        <taxon>Ericaceae</taxon>
        <taxon>Ericoideae</taxon>
        <taxon>Rhodoreae</taxon>
        <taxon>Rhododendron</taxon>
    </lineage>
</organism>
<comment type="caution">
    <text evidence="1">The sequence shown here is derived from an EMBL/GenBank/DDBJ whole genome shotgun (WGS) entry which is preliminary data.</text>
</comment>
<gene>
    <name evidence="1" type="ORF">RHMOL_Rhmol08G0169500</name>
</gene>
<reference evidence="1" key="1">
    <citation type="submission" date="2022-02" db="EMBL/GenBank/DDBJ databases">
        <title>Plant Genome Project.</title>
        <authorList>
            <person name="Zhang R.-G."/>
        </authorList>
    </citation>
    <scope>NUCLEOTIDE SEQUENCE</scope>
    <source>
        <strain evidence="1">AT1</strain>
    </source>
</reference>
<evidence type="ECO:0000313" key="1">
    <source>
        <dbReference type="EMBL" id="KAI8542826.1"/>
    </source>
</evidence>